<evidence type="ECO:0000313" key="2">
    <source>
        <dbReference type="Proteomes" id="UP000196475"/>
    </source>
</evidence>
<dbReference type="Proteomes" id="UP000196475">
    <property type="component" value="Unassembled WGS sequence"/>
</dbReference>
<protein>
    <submittedName>
        <fullName evidence="1">Uncharacterized protein</fullName>
    </submittedName>
</protein>
<accession>A0A1Y3PKR9</accession>
<gene>
    <name evidence="1" type="ORF">BAA01_09525</name>
</gene>
<evidence type="ECO:0000313" key="1">
    <source>
        <dbReference type="EMBL" id="OUM85698.1"/>
    </source>
</evidence>
<dbReference type="AlphaFoldDB" id="A0A1Y3PKR9"/>
<comment type="caution">
    <text evidence="1">The sequence shown here is derived from an EMBL/GenBank/DDBJ whole genome shotgun (WGS) entry which is preliminary data.</text>
</comment>
<sequence>MQTRGACFTALKRNQIALIVEPHALHGRLAAMMLLVVAILTKQLKVFPVQTHIGIIYVLRIQIHLVMHNLSRATTTLTKPMSRNKKSVTALPPRP</sequence>
<proteinExistence type="predicted"/>
<name>A0A1Y3PKR9_9BACI</name>
<organism evidence="1 2">
    <name type="scientific">Bacillus thermozeamaize</name>
    <dbReference type="NCBI Taxonomy" id="230954"/>
    <lineage>
        <taxon>Bacteria</taxon>
        <taxon>Bacillati</taxon>
        <taxon>Bacillota</taxon>
        <taxon>Bacilli</taxon>
        <taxon>Bacillales</taxon>
        <taxon>Bacillaceae</taxon>
        <taxon>Bacillus</taxon>
    </lineage>
</organism>
<reference evidence="2" key="1">
    <citation type="submission" date="2016-06" db="EMBL/GenBank/DDBJ databases">
        <authorList>
            <person name="Nascimento L."/>
            <person name="Pereira R.V."/>
            <person name="Martins L.F."/>
            <person name="Quaggio R.B."/>
            <person name="Silva A.M."/>
            <person name="Setubal J.C."/>
        </authorList>
    </citation>
    <scope>NUCLEOTIDE SEQUENCE [LARGE SCALE GENOMIC DNA]</scope>
</reference>
<dbReference type="EMBL" id="LZRT01000098">
    <property type="protein sequence ID" value="OUM85698.1"/>
    <property type="molecule type" value="Genomic_DNA"/>
</dbReference>